<name>A0A382M483_9ZZZZ</name>
<dbReference type="InterPro" id="IPR037523">
    <property type="entry name" value="VOC_core"/>
</dbReference>
<dbReference type="PROSITE" id="PS51819">
    <property type="entry name" value="VOC"/>
    <property type="match status" value="1"/>
</dbReference>
<reference evidence="2" key="1">
    <citation type="submission" date="2018-05" db="EMBL/GenBank/DDBJ databases">
        <authorList>
            <person name="Lanie J.A."/>
            <person name="Ng W.-L."/>
            <person name="Kazmierczak K.M."/>
            <person name="Andrzejewski T.M."/>
            <person name="Davidsen T.M."/>
            <person name="Wayne K.J."/>
            <person name="Tettelin H."/>
            <person name="Glass J.I."/>
            <person name="Rusch D."/>
            <person name="Podicherti R."/>
            <person name="Tsui H.-C.T."/>
            <person name="Winkler M.E."/>
        </authorList>
    </citation>
    <scope>NUCLEOTIDE SEQUENCE</scope>
</reference>
<dbReference type="Pfam" id="PF00903">
    <property type="entry name" value="Glyoxalase"/>
    <property type="match status" value="1"/>
</dbReference>
<protein>
    <recommendedName>
        <fullName evidence="1">VOC domain-containing protein</fullName>
    </recommendedName>
</protein>
<dbReference type="PANTHER" id="PTHR46142:SF3">
    <property type="entry name" value="F18B13.24 PROTEIN"/>
    <property type="match status" value="1"/>
</dbReference>
<dbReference type="SUPFAM" id="SSF54593">
    <property type="entry name" value="Glyoxalase/Bleomycin resistance protein/Dihydroxybiphenyl dioxygenase"/>
    <property type="match status" value="1"/>
</dbReference>
<feature type="domain" description="VOC" evidence="1">
    <location>
        <begin position="5"/>
        <end position="120"/>
    </location>
</feature>
<proteinExistence type="predicted"/>
<accession>A0A382M483</accession>
<evidence type="ECO:0000259" key="1">
    <source>
        <dbReference type="PROSITE" id="PS51819"/>
    </source>
</evidence>
<organism evidence="2">
    <name type="scientific">marine metagenome</name>
    <dbReference type="NCBI Taxonomy" id="408172"/>
    <lineage>
        <taxon>unclassified sequences</taxon>
        <taxon>metagenomes</taxon>
        <taxon>ecological metagenomes</taxon>
    </lineage>
</organism>
<gene>
    <name evidence="2" type="ORF">METZ01_LOCUS296354</name>
</gene>
<evidence type="ECO:0000313" key="2">
    <source>
        <dbReference type="EMBL" id="SVC43500.1"/>
    </source>
</evidence>
<sequence>MTHYELNHVALHVADVEKSCEFYRDTLKLEPVERPAFDFPGAWFRLGEFQELHLIGDRELDTRSKPRGNHFALRVDNLDEWEGHFNNIGQEYLPRRTRPDGAFQLFVADPDGHHIELFTGP</sequence>
<dbReference type="EMBL" id="UINC01091042">
    <property type="protein sequence ID" value="SVC43500.1"/>
    <property type="molecule type" value="Genomic_DNA"/>
</dbReference>
<dbReference type="AlphaFoldDB" id="A0A382M483"/>
<dbReference type="PANTHER" id="PTHR46142">
    <property type="match status" value="1"/>
</dbReference>
<dbReference type="InterPro" id="IPR004360">
    <property type="entry name" value="Glyas_Fos-R_dOase_dom"/>
</dbReference>
<dbReference type="Gene3D" id="3.10.180.10">
    <property type="entry name" value="2,3-Dihydroxybiphenyl 1,2-Dioxygenase, domain 1"/>
    <property type="match status" value="1"/>
</dbReference>
<dbReference type="InterPro" id="IPR029068">
    <property type="entry name" value="Glyas_Bleomycin-R_OHBP_Dase"/>
</dbReference>